<sequence length="332" mass="37024">MKFGIKPDLYHIRKYGALAFVHVPVTPGRRKFDINAKLGFVLGYANNVVGCKVYFSDERTAKFVADLRVAEDVVYRDRHDIDAESTDLSSIHFSHSDNREYDNCDEDMASGNGSVSSQSETNALWEEEYGITGNTGEIEGSIGDDRTGIEDKAPIVASAIPRYIRGNTTFSDGHFNGDTNQLRRGFGDGTCGSSVGKEGTVEDERILRNDDITVASIVGKDEFIVADETGSGQSIRMLDEDLDHEIKEESKKVSSHETEPHNIDSSVLLPQTRLRQAGKLTHRDKTASEVERIVRNALKRRTKKTGTGLQEYSEHSCSKYLYDNYMMYATQV</sequence>
<evidence type="ECO:0000259" key="1">
    <source>
        <dbReference type="Pfam" id="PF25597"/>
    </source>
</evidence>
<dbReference type="Proteomes" id="UP000237271">
    <property type="component" value="Unassembled WGS sequence"/>
</dbReference>
<evidence type="ECO:0000313" key="2">
    <source>
        <dbReference type="EMBL" id="POM60321.1"/>
    </source>
</evidence>
<comment type="caution">
    <text evidence="2">The sequence shown here is derived from an EMBL/GenBank/DDBJ whole genome shotgun (WGS) entry which is preliminary data.</text>
</comment>
<gene>
    <name evidence="2" type="ORF">PHPALM_30839</name>
</gene>
<dbReference type="Pfam" id="PF25597">
    <property type="entry name" value="SH3_retrovirus"/>
    <property type="match status" value="1"/>
</dbReference>
<proteinExistence type="predicted"/>
<name>A0A2P4X448_9STRA</name>
<keyword evidence="3" id="KW-1185">Reference proteome</keyword>
<feature type="domain" description="Retroviral polymerase SH3-like" evidence="1">
    <location>
        <begin position="18"/>
        <end position="79"/>
    </location>
</feature>
<accession>A0A2P4X448</accession>
<evidence type="ECO:0000313" key="3">
    <source>
        <dbReference type="Proteomes" id="UP000237271"/>
    </source>
</evidence>
<dbReference type="OrthoDB" id="129320at2759"/>
<dbReference type="EMBL" id="NCKW01016894">
    <property type="protein sequence ID" value="POM60321.1"/>
    <property type="molecule type" value="Genomic_DNA"/>
</dbReference>
<dbReference type="AlphaFoldDB" id="A0A2P4X448"/>
<dbReference type="InterPro" id="IPR057670">
    <property type="entry name" value="SH3_retrovirus"/>
</dbReference>
<organism evidence="2 3">
    <name type="scientific">Phytophthora palmivora</name>
    <dbReference type="NCBI Taxonomy" id="4796"/>
    <lineage>
        <taxon>Eukaryota</taxon>
        <taxon>Sar</taxon>
        <taxon>Stramenopiles</taxon>
        <taxon>Oomycota</taxon>
        <taxon>Peronosporomycetes</taxon>
        <taxon>Peronosporales</taxon>
        <taxon>Peronosporaceae</taxon>
        <taxon>Phytophthora</taxon>
    </lineage>
</organism>
<reference evidence="2 3" key="1">
    <citation type="journal article" date="2017" name="Genome Biol. Evol.">
        <title>Phytophthora megakarya and P. palmivora, closely related causal agents of cacao black pod rot, underwent increases in genome sizes and gene numbers by different mechanisms.</title>
        <authorList>
            <person name="Ali S.S."/>
            <person name="Shao J."/>
            <person name="Lary D.J."/>
            <person name="Kronmiller B."/>
            <person name="Shen D."/>
            <person name="Strem M.D."/>
            <person name="Amoako-Attah I."/>
            <person name="Akrofi A.Y."/>
            <person name="Begoude B.A."/>
            <person name="Ten Hoopen G.M."/>
            <person name="Coulibaly K."/>
            <person name="Kebe B.I."/>
            <person name="Melnick R.L."/>
            <person name="Guiltinan M.J."/>
            <person name="Tyler B.M."/>
            <person name="Meinhardt L.W."/>
            <person name="Bailey B.A."/>
        </authorList>
    </citation>
    <scope>NUCLEOTIDE SEQUENCE [LARGE SCALE GENOMIC DNA]</scope>
    <source>
        <strain evidence="3">sbr112.9</strain>
    </source>
</reference>
<protein>
    <submittedName>
        <fullName evidence="2">Retroelement pol Polyprotein</fullName>
    </submittedName>
</protein>